<evidence type="ECO:0000313" key="1">
    <source>
        <dbReference type="EMBL" id="KXS20833.1"/>
    </source>
</evidence>
<organism evidence="1 2">
    <name type="scientific">Gonapodya prolifera (strain JEL478)</name>
    <name type="common">Monoblepharis prolifera</name>
    <dbReference type="NCBI Taxonomy" id="1344416"/>
    <lineage>
        <taxon>Eukaryota</taxon>
        <taxon>Fungi</taxon>
        <taxon>Fungi incertae sedis</taxon>
        <taxon>Chytridiomycota</taxon>
        <taxon>Chytridiomycota incertae sedis</taxon>
        <taxon>Monoblepharidomycetes</taxon>
        <taxon>Monoblepharidales</taxon>
        <taxon>Gonapodyaceae</taxon>
        <taxon>Gonapodya</taxon>
    </lineage>
</organism>
<dbReference type="Proteomes" id="UP000070544">
    <property type="component" value="Unassembled WGS sequence"/>
</dbReference>
<evidence type="ECO:0000313" key="2">
    <source>
        <dbReference type="Proteomes" id="UP000070544"/>
    </source>
</evidence>
<proteinExistence type="predicted"/>
<dbReference type="AlphaFoldDB" id="A0A139AW74"/>
<sequence>MAVAPLQGQTSRCNVAARRTKSSARWDSASLTWCMCEYMIHGLNAGGNGPVPFETGWIRVDEDYAYRLFDTSRNEPVQDLFGDTVGREGDAQVHAHIQ</sequence>
<accession>A0A139AW74</accession>
<reference evidence="1 2" key="1">
    <citation type="journal article" date="2015" name="Genome Biol. Evol.">
        <title>Phylogenomic analyses indicate that early fungi evolved digesting cell walls of algal ancestors of land plants.</title>
        <authorList>
            <person name="Chang Y."/>
            <person name="Wang S."/>
            <person name="Sekimoto S."/>
            <person name="Aerts A.L."/>
            <person name="Choi C."/>
            <person name="Clum A."/>
            <person name="LaButti K.M."/>
            <person name="Lindquist E.A."/>
            <person name="Yee Ngan C."/>
            <person name="Ohm R.A."/>
            <person name="Salamov A.A."/>
            <person name="Grigoriev I.V."/>
            <person name="Spatafora J.W."/>
            <person name="Berbee M.L."/>
        </authorList>
    </citation>
    <scope>NUCLEOTIDE SEQUENCE [LARGE SCALE GENOMIC DNA]</scope>
    <source>
        <strain evidence="1 2">JEL478</strain>
    </source>
</reference>
<keyword evidence="2" id="KW-1185">Reference proteome</keyword>
<name>A0A139AW74_GONPJ</name>
<gene>
    <name evidence="1" type="ORF">M427DRAFT_27920</name>
</gene>
<protein>
    <submittedName>
        <fullName evidence="1">Uncharacterized protein</fullName>
    </submittedName>
</protein>
<dbReference type="EMBL" id="KQ965734">
    <property type="protein sequence ID" value="KXS20833.1"/>
    <property type="molecule type" value="Genomic_DNA"/>
</dbReference>